<dbReference type="Proteomes" id="UP001372338">
    <property type="component" value="Unassembled WGS sequence"/>
</dbReference>
<dbReference type="InterPro" id="IPR006527">
    <property type="entry name" value="F-box-assoc_dom_typ1"/>
</dbReference>
<accession>A0AAN9I5G3</accession>
<dbReference type="EMBL" id="JAYWIO010000004">
    <property type="protein sequence ID" value="KAK7266737.1"/>
    <property type="molecule type" value="Genomic_DNA"/>
</dbReference>
<evidence type="ECO:0000313" key="3">
    <source>
        <dbReference type="EMBL" id="KAK7266737.1"/>
    </source>
</evidence>
<dbReference type="InterPro" id="IPR017451">
    <property type="entry name" value="F-box-assoc_interact_dom"/>
</dbReference>
<dbReference type="PANTHER" id="PTHR31672">
    <property type="entry name" value="BNACNNG10540D PROTEIN"/>
    <property type="match status" value="1"/>
</dbReference>
<reference evidence="3 4" key="1">
    <citation type="submission" date="2024-01" db="EMBL/GenBank/DDBJ databases">
        <title>The genomes of 5 underutilized Papilionoideae crops provide insights into root nodulation and disease resistanc.</title>
        <authorList>
            <person name="Yuan L."/>
        </authorList>
    </citation>
    <scope>NUCLEOTIDE SEQUENCE [LARGE SCALE GENOMIC DNA]</scope>
    <source>
        <strain evidence="3">ZHUSHIDOU_FW_LH</strain>
        <tissue evidence="3">Leaf</tissue>
    </source>
</reference>
<comment type="caution">
    <text evidence="3">The sequence shown here is derived from an EMBL/GenBank/DDBJ whole genome shotgun (WGS) entry which is preliminary data.</text>
</comment>
<dbReference type="InterPro" id="IPR011043">
    <property type="entry name" value="Gal_Oxase/kelch_b-propeller"/>
</dbReference>
<dbReference type="Pfam" id="PF07734">
    <property type="entry name" value="FBA_1"/>
    <property type="match status" value="1"/>
</dbReference>
<dbReference type="InterPro" id="IPR015915">
    <property type="entry name" value="Kelch-typ_b-propeller"/>
</dbReference>
<evidence type="ECO:0000313" key="4">
    <source>
        <dbReference type="Proteomes" id="UP001372338"/>
    </source>
</evidence>
<dbReference type="Pfam" id="PF00646">
    <property type="entry name" value="F-box"/>
    <property type="match status" value="1"/>
</dbReference>
<dbReference type="NCBIfam" id="TIGR01640">
    <property type="entry name" value="F_box_assoc_1"/>
    <property type="match status" value="1"/>
</dbReference>
<sequence length="465" mass="54495">MVVVSFTEDSLLDILERLPTKSLLRFKCVDRSWNLLFQSPIFLNRHMQRQRQRFHDRVMTFDFLTFFGRTETRTETQKPSVKLFSFNGPSQFEVQEQGYPQFPSPDSFNSVLLDVLDIHHSNGSFYLDRLFGNYNSNEYLQDSFPSPNNLLPADIDDMSHCNGVFCLERSFRPKYPYPPRRRLRDPYHPHDSVYDAIVSQIILWNPATRELRCVPPSPNQPLLGTYILKRSRFFVGFGADPITCDLKVVKLYLVLDKDEKALVPSAEVYDLSTNSWTVINGFDPDDIIGLDHYDSSINLCKHDHKDNNAYANGIYYWLSPDCTYILCFDFRYNRFRRVSTPTIPPTSGSYIFEIDDSIAYTVHSNSAEEYYNRVDIWILKHDCWSKMYNIDHFHAVAFVSAIWNDGAEFLGTWFNMIYPEEEDPFIEFFLVSHNSDGQIVHQFYLSHDFFFKVCKYVESIVQLSI</sequence>
<dbReference type="InterPro" id="IPR050796">
    <property type="entry name" value="SCF_F-box_component"/>
</dbReference>
<keyword evidence="4" id="KW-1185">Reference proteome</keyword>
<evidence type="ECO:0008006" key="5">
    <source>
        <dbReference type="Google" id="ProtNLM"/>
    </source>
</evidence>
<dbReference type="InterPro" id="IPR001810">
    <property type="entry name" value="F-box_dom"/>
</dbReference>
<organism evidence="3 4">
    <name type="scientific">Crotalaria pallida</name>
    <name type="common">Smooth rattlebox</name>
    <name type="synonym">Crotalaria striata</name>
    <dbReference type="NCBI Taxonomy" id="3830"/>
    <lineage>
        <taxon>Eukaryota</taxon>
        <taxon>Viridiplantae</taxon>
        <taxon>Streptophyta</taxon>
        <taxon>Embryophyta</taxon>
        <taxon>Tracheophyta</taxon>
        <taxon>Spermatophyta</taxon>
        <taxon>Magnoliopsida</taxon>
        <taxon>eudicotyledons</taxon>
        <taxon>Gunneridae</taxon>
        <taxon>Pentapetalae</taxon>
        <taxon>rosids</taxon>
        <taxon>fabids</taxon>
        <taxon>Fabales</taxon>
        <taxon>Fabaceae</taxon>
        <taxon>Papilionoideae</taxon>
        <taxon>50 kb inversion clade</taxon>
        <taxon>genistoids sensu lato</taxon>
        <taxon>core genistoids</taxon>
        <taxon>Crotalarieae</taxon>
        <taxon>Crotalaria</taxon>
    </lineage>
</organism>
<feature type="domain" description="F-box associated beta-propeller type 1" evidence="2">
    <location>
        <begin position="199"/>
        <end position="462"/>
    </location>
</feature>
<dbReference type="PANTHER" id="PTHR31672:SF13">
    <property type="entry name" value="F-BOX PROTEIN CPR30-LIKE"/>
    <property type="match status" value="1"/>
</dbReference>
<dbReference type="AlphaFoldDB" id="A0AAN9I5G3"/>
<name>A0AAN9I5G3_CROPI</name>
<feature type="domain" description="F-box" evidence="1">
    <location>
        <begin position="8"/>
        <end position="43"/>
    </location>
</feature>
<protein>
    <recommendedName>
        <fullName evidence="5">F-box domain-containing protein</fullName>
    </recommendedName>
</protein>
<gene>
    <name evidence="3" type="ORF">RIF29_19389</name>
</gene>
<evidence type="ECO:0000259" key="1">
    <source>
        <dbReference type="Pfam" id="PF00646"/>
    </source>
</evidence>
<evidence type="ECO:0000259" key="2">
    <source>
        <dbReference type="Pfam" id="PF07734"/>
    </source>
</evidence>
<dbReference type="InterPro" id="IPR036047">
    <property type="entry name" value="F-box-like_dom_sf"/>
</dbReference>
<dbReference type="SUPFAM" id="SSF81383">
    <property type="entry name" value="F-box domain"/>
    <property type="match status" value="1"/>
</dbReference>
<dbReference type="Gene3D" id="2.120.10.80">
    <property type="entry name" value="Kelch-type beta propeller"/>
    <property type="match status" value="1"/>
</dbReference>
<dbReference type="SUPFAM" id="SSF50965">
    <property type="entry name" value="Galactose oxidase, central domain"/>
    <property type="match status" value="1"/>
</dbReference>
<proteinExistence type="predicted"/>